<dbReference type="GO" id="GO:0005634">
    <property type="term" value="C:nucleus"/>
    <property type="evidence" value="ECO:0007669"/>
    <property type="project" value="UniProtKB-SubCell"/>
</dbReference>
<reference evidence="8 9" key="1">
    <citation type="submission" date="2024-02" db="EMBL/GenBank/DDBJ databases">
        <authorList>
            <person name="Vignale AGUSTIN F."/>
            <person name="Sosa J E."/>
            <person name="Modenutti C."/>
        </authorList>
    </citation>
    <scope>NUCLEOTIDE SEQUENCE [LARGE SCALE GENOMIC DNA]</scope>
</reference>
<keyword evidence="5" id="KW-0539">Nucleus</keyword>
<evidence type="ECO:0000256" key="1">
    <source>
        <dbReference type="ARBA" id="ARBA00004123"/>
    </source>
</evidence>
<evidence type="ECO:0000256" key="6">
    <source>
        <dbReference type="SAM" id="MobiDB-lite"/>
    </source>
</evidence>
<keyword evidence="2" id="KW-0805">Transcription regulation</keyword>
<protein>
    <recommendedName>
        <fullName evidence="7">TF-B3 domain-containing protein</fullName>
    </recommendedName>
</protein>
<dbReference type="InterPro" id="IPR015300">
    <property type="entry name" value="DNA-bd_pseudobarrel_sf"/>
</dbReference>
<feature type="domain" description="TF-B3" evidence="7">
    <location>
        <begin position="353"/>
        <end position="450"/>
    </location>
</feature>
<sequence>MFSKLCYPLQYLPPKFARTMSSLVDRKTLLEDSSGQRWKVTLSNHEGSLAFQEGWHSFCHDHGLEVGDFLAFYYIRGSHFIVHIWGTSGCEKLNNYGEHGHRKKKIKTKRNSAAQDGQCHMIDKNLTNKQGSSTSVEMGSNTETRQGQPIAIDNTSNFNSGNERLQLVSTTEYREEPFYMINRDVGCHQEEDRTCLYDLSKFEMQRSRSVADGTNKVPGGDETCPHHADTMLKSQTDAGLVDEDLGDIRITSQVAPPDAADGTVIEKTNDPGLSDFSSRSVSISILKSHSGEMRKEIQPEQVKKLEEFGGCGRFLHSQVCGQSSSSALKDNDKVDASVKTEPVDSFDLSLPDDADTSCLAVMNSEDVVELPSQLPSISFRRMKHESRVVFLRDPDRRLWPVLYCQKYGLKILTSGWKAFSKANNIQPGDECVFVLESKPECIYKVDIVRK</sequence>
<dbReference type="PANTHER" id="PTHR31391:SF108">
    <property type="entry name" value="TF-B3 DOMAIN-CONTAINING PROTEIN"/>
    <property type="match status" value="1"/>
</dbReference>
<dbReference type="AlphaFoldDB" id="A0ABC8TQ12"/>
<keyword evidence="3" id="KW-0238">DNA-binding</keyword>
<dbReference type="SMART" id="SM01019">
    <property type="entry name" value="B3"/>
    <property type="match status" value="2"/>
</dbReference>
<dbReference type="PROSITE" id="PS50863">
    <property type="entry name" value="B3"/>
    <property type="match status" value="2"/>
</dbReference>
<dbReference type="Proteomes" id="UP001642360">
    <property type="component" value="Unassembled WGS sequence"/>
</dbReference>
<dbReference type="PANTHER" id="PTHR31391">
    <property type="entry name" value="B3 DOMAIN-CONTAINING PROTEIN OS11G0197600-RELATED"/>
    <property type="match status" value="1"/>
</dbReference>
<dbReference type="SUPFAM" id="SSF101936">
    <property type="entry name" value="DNA-binding pseudobarrel domain"/>
    <property type="match status" value="2"/>
</dbReference>
<evidence type="ECO:0000313" key="8">
    <source>
        <dbReference type="EMBL" id="CAK9171559.1"/>
    </source>
</evidence>
<name>A0ABC8TQ12_9AQUA</name>
<dbReference type="GO" id="GO:0003677">
    <property type="term" value="F:DNA binding"/>
    <property type="evidence" value="ECO:0007669"/>
    <property type="project" value="UniProtKB-KW"/>
</dbReference>
<dbReference type="Pfam" id="PF02362">
    <property type="entry name" value="B3"/>
    <property type="match status" value="2"/>
</dbReference>
<proteinExistence type="predicted"/>
<feature type="region of interest" description="Disordered" evidence="6">
    <location>
        <begin position="128"/>
        <end position="159"/>
    </location>
</feature>
<dbReference type="InterPro" id="IPR003340">
    <property type="entry name" value="B3_DNA-bd"/>
</dbReference>
<dbReference type="CDD" id="cd10017">
    <property type="entry name" value="B3_DNA"/>
    <property type="match status" value="2"/>
</dbReference>
<feature type="domain" description="TF-B3" evidence="7">
    <location>
        <begin position="1"/>
        <end position="88"/>
    </location>
</feature>
<dbReference type="EMBL" id="CAUOFW020005790">
    <property type="protein sequence ID" value="CAK9171559.1"/>
    <property type="molecule type" value="Genomic_DNA"/>
</dbReference>
<evidence type="ECO:0000259" key="7">
    <source>
        <dbReference type="PROSITE" id="PS50863"/>
    </source>
</evidence>
<evidence type="ECO:0000256" key="2">
    <source>
        <dbReference type="ARBA" id="ARBA00023015"/>
    </source>
</evidence>
<evidence type="ECO:0000313" key="9">
    <source>
        <dbReference type="Proteomes" id="UP001642360"/>
    </source>
</evidence>
<organism evidence="8 9">
    <name type="scientific">Ilex paraguariensis</name>
    <name type="common">yerba mate</name>
    <dbReference type="NCBI Taxonomy" id="185542"/>
    <lineage>
        <taxon>Eukaryota</taxon>
        <taxon>Viridiplantae</taxon>
        <taxon>Streptophyta</taxon>
        <taxon>Embryophyta</taxon>
        <taxon>Tracheophyta</taxon>
        <taxon>Spermatophyta</taxon>
        <taxon>Magnoliopsida</taxon>
        <taxon>eudicotyledons</taxon>
        <taxon>Gunneridae</taxon>
        <taxon>Pentapetalae</taxon>
        <taxon>asterids</taxon>
        <taxon>campanulids</taxon>
        <taxon>Aquifoliales</taxon>
        <taxon>Aquifoliaceae</taxon>
        <taxon>Ilex</taxon>
    </lineage>
</organism>
<gene>
    <name evidence="8" type="ORF">ILEXP_LOCUS41132</name>
</gene>
<keyword evidence="4" id="KW-0804">Transcription</keyword>
<accession>A0ABC8TQ12</accession>
<comment type="subcellular location">
    <subcellularLocation>
        <location evidence="1">Nucleus</location>
    </subcellularLocation>
</comment>
<evidence type="ECO:0000256" key="5">
    <source>
        <dbReference type="ARBA" id="ARBA00023242"/>
    </source>
</evidence>
<keyword evidence="9" id="KW-1185">Reference proteome</keyword>
<dbReference type="InterPro" id="IPR044837">
    <property type="entry name" value="REM16-like"/>
</dbReference>
<evidence type="ECO:0000256" key="3">
    <source>
        <dbReference type="ARBA" id="ARBA00023125"/>
    </source>
</evidence>
<dbReference type="Gene3D" id="2.40.330.10">
    <property type="entry name" value="DNA-binding pseudobarrel domain"/>
    <property type="match status" value="2"/>
</dbReference>
<comment type="caution">
    <text evidence="8">The sequence shown here is derived from an EMBL/GenBank/DDBJ whole genome shotgun (WGS) entry which is preliminary data.</text>
</comment>
<evidence type="ECO:0000256" key="4">
    <source>
        <dbReference type="ARBA" id="ARBA00023163"/>
    </source>
</evidence>